<evidence type="ECO:0000313" key="3">
    <source>
        <dbReference type="Proteomes" id="UP000230972"/>
    </source>
</evidence>
<sequence length="47" mass="5509">FTTLLFTKSRSGLLGFVFADFIFWGFILIKYKKQFLVQTIVLNSLFV</sequence>
<feature type="non-terminal residue" evidence="2">
    <location>
        <position position="47"/>
    </location>
</feature>
<reference evidence="3" key="1">
    <citation type="submission" date="2017-09" db="EMBL/GenBank/DDBJ databases">
        <title>Depth-based differentiation of microbial function through sediment-hosted aquifers and enrichment of novel symbionts in the deep terrestrial subsurface.</title>
        <authorList>
            <person name="Probst A.J."/>
            <person name="Ladd B."/>
            <person name="Jarett J.K."/>
            <person name="Geller-Mcgrath D.E."/>
            <person name="Sieber C.M.K."/>
            <person name="Emerson J.B."/>
            <person name="Anantharaman K."/>
            <person name="Thomas B.C."/>
            <person name="Malmstrom R."/>
            <person name="Stieglmeier M."/>
            <person name="Klingl A."/>
            <person name="Woyke T."/>
            <person name="Ryan C.M."/>
            <person name="Banfield J.F."/>
        </authorList>
    </citation>
    <scope>NUCLEOTIDE SEQUENCE [LARGE SCALE GENOMIC DNA]</scope>
</reference>
<protein>
    <submittedName>
        <fullName evidence="2">Uncharacterized protein</fullName>
    </submittedName>
</protein>
<keyword evidence="1" id="KW-0472">Membrane</keyword>
<name>A0A2M7AQ45_9BACT</name>
<gene>
    <name evidence="2" type="ORF">COS80_01425</name>
</gene>
<evidence type="ECO:0000256" key="1">
    <source>
        <dbReference type="SAM" id="Phobius"/>
    </source>
</evidence>
<dbReference type="AlphaFoldDB" id="A0A2M7AQ45"/>
<dbReference type="Proteomes" id="UP000230972">
    <property type="component" value="Unassembled WGS sequence"/>
</dbReference>
<keyword evidence="1" id="KW-0812">Transmembrane</keyword>
<feature type="transmembrane region" description="Helical" evidence="1">
    <location>
        <begin position="12"/>
        <end position="29"/>
    </location>
</feature>
<accession>A0A2M7AQ45</accession>
<evidence type="ECO:0000313" key="2">
    <source>
        <dbReference type="EMBL" id="PIU71775.1"/>
    </source>
</evidence>
<proteinExistence type="predicted"/>
<comment type="caution">
    <text evidence="2">The sequence shown here is derived from an EMBL/GenBank/DDBJ whole genome shotgun (WGS) entry which is preliminary data.</text>
</comment>
<feature type="non-terminal residue" evidence="2">
    <location>
        <position position="1"/>
    </location>
</feature>
<dbReference type="EMBL" id="PEWC01000032">
    <property type="protein sequence ID" value="PIU71775.1"/>
    <property type="molecule type" value="Genomic_DNA"/>
</dbReference>
<organism evidence="2 3">
    <name type="scientific">Candidatus Woesebacteria bacterium CG06_land_8_20_14_3_00_39_27</name>
    <dbReference type="NCBI Taxonomy" id="1975057"/>
    <lineage>
        <taxon>Bacteria</taxon>
        <taxon>Candidatus Woeseibacteriota</taxon>
    </lineage>
</organism>
<keyword evidence="1" id="KW-1133">Transmembrane helix</keyword>